<keyword evidence="2" id="KW-0547">Nucleotide-binding</keyword>
<keyword evidence="1" id="KW-0436">Ligase</keyword>
<evidence type="ECO:0000259" key="6">
    <source>
        <dbReference type="PROSITE" id="PS50862"/>
    </source>
</evidence>
<accession>A0ABU9YLT9</accession>
<evidence type="ECO:0000313" key="8">
    <source>
        <dbReference type="Proteomes" id="UP001413721"/>
    </source>
</evidence>
<evidence type="ECO:0000256" key="2">
    <source>
        <dbReference type="ARBA" id="ARBA00022741"/>
    </source>
</evidence>
<keyword evidence="5" id="KW-0030">Aminoacyl-tRNA synthetase</keyword>
<proteinExistence type="predicted"/>
<dbReference type="PROSITE" id="PS50862">
    <property type="entry name" value="AA_TRNA_LIGASE_II"/>
    <property type="match status" value="1"/>
</dbReference>
<dbReference type="InterPro" id="IPR006195">
    <property type="entry name" value="aa-tRNA-synth_II"/>
</dbReference>
<dbReference type="SUPFAM" id="SSF55681">
    <property type="entry name" value="Class II aaRS and biotin synthetases"/>
    <property type="match status" value="1"/>
</dbReference>
<feature type="domain" description="Aminoacyl-transfer RNA synthetases class-II family profile" evidence="6">
    <location>
        <begin position="111"/>
        <end position="334"/>
    </location>
</feature>
<dbReference type="RefSeq" id="WP_345937730.1">
    <property type="nucleotide sequence ID" value="NZ_JBBKTW010000005.1"/>
</dbReference>
<reference evidence="7 8" key="1">
    <citation type="submission" date="2024-03" db="EMBL/GenBank/DDBJ databases">
        <title>High-quality draft genome sequencing of Tistrella sp. BH-R2-4.</title>
        <authorList>
            <person name="Dong C."/>
        </authorList>
    </citation>
    <scope>NUCLEOTIDE SEQUENCE [LARGE SCALE GENOMIC DNA]</scope>
    <source>
        <strain evidence="7 8">BH-R2-4</strain>
    </source>
</reference>
<dbReference type="Proteomes" id="UP001413721">
    <property type="component" value="Unassembled WGS sequence"/>
</dbReference>
<evidence type="ECO:0000256" key="1">
    <source>
        <dbReference type="ARBA" id="ARBA00022598"/>
    </source>
</evidence>
<sequence length="345" mass="38363">MPDELGTIDRILAPASWKRADRHLHTLLNSPWYRVLHDVTADLHRATHSFFEANGARFSCVPVTTTSVSSPMGLGSDSLPVRATINGGQVYLADSLQFLLELTLRIRHGPVYYVSTSFRGEDVDATHLSEFSHAEVEIFGDLDDIISLGSRYVDHLSRALLDEQGDSIAAIAGGTAHLEAVAARGGDYPRIRFDEAWRRFGHEPGYFDEVAPGILSITRKGEHRLIREAEGPVWITHMPRMACPFYQKPEAGTEYCLSADLLLGPGEILGAGERCRSHDETMASLTRHQVDANAYRWYLDMKKATPAQTAGFGLGIERFLMWVLGATDIRDCTPWLRRCGEVIDP</sequence>
<dbReference type="Pfam" id="PF00152">
    <property type="entry name" value="tRNA-synt_2"/>
    <property type="match status" value="1"/>
</dbReference>
<evidence type="ECO:0000256" key="4">
    <source>
        <dbReference type="ARBA" id="ARBA00022917"/>
    </source>
</evidence>
<evidence type="ECO:0000313" key="7">
    <source>
        <dbReference type="EMBL" id="MEN2989768.1"/>
    </source>
</evidence>
<dbReference type="Gene3D" id="3.30.930.10">
    <property type="entry name" value="Bira Bifunctional Protein, Domain 2"/>
    <property type="match status" value="1"/>
</dbReference>
<dbReference type="PANTHER" id="PTHR22594">
    <property type="entry name" value="ASPARTYL/LYSYL-TRNA SYNTHETASE"/>
    <property type="match status" value="1"/>
</dbReference>
<dbReference type="InterPro" id="IPR004364">
    <property type="entry name" value="Aa-tRNA-synt_II"/>
</dbReference>
<name>A0ABU9YLT9_9PROT</name>
<protein>
    <submittedName>
        <fullName evidence="7">Asparagine synthetase A</fullName>
    </submittedName>
</protein>
<dbReference type="InterPro" id="IPR045864">
    <property type="entry name" value="aa-tRNA-synth_II/BPL/LPL"/>
</dbReference>
<dbReference type="EMBL" id="JBBKTW010000005">
    <property type="protein sequence ID" value="MEN2989768.1"/>
    <property type="molecule type" value="Genomic_DNA"/>
</dbReference>
<organism evidence="7 8">
    <name type="scientific">Tistrella arctica</name>
    <dbReference type="NCBI Taxonomy" id="3133430"/>
    <lineage>
        <taxon>Bacteria</taxon>
        <taxon>Pseudomonadati</taxon>
        <taxon>Pseudomonadota</taxon>
        <taxon>Alphaproteobacteria</taxon>
        <taxon>Geminicoccales</taxon>
        <taxon>Geminicoccaceae</taxon>
        <taxon>Tistrella</taxon>
    </lineage>
</organism>
<evidence type="ECO:0000256" key="3">
    <source>
        <dbReference type="ARBA" id="ARBA00022840"/>
    </source>
</evidence>
<evidence type="ECO:0000256" key="5">
    <source>
        <dbReference type="ARBA" id="ARBA00023146"/>
    </source>
</evidence>
<keyword evidence="3" id="KW-0067">ATP-binding</keyword>
<keyword evidence="4" id="KW-0648">Protein biosynthesis</keyword>
<gene>
    <name evidence="7" type="ORF">WG926_15735</name>
</gene>
<keyword evidence="8" id="KW-1185">Reference proteome</keyword>
<comment type="caution">
    <text evidence="7">The sequence shown here is derived from an EMBL/GenBank/DDBJ whole genome shotgun (WGS) entry which is preliminary data.</text>
</comment>
<dbReference type="PANTHER" id="PTHR22594:SF34">
    <property type="entry name" value="ASPARAGINE--TRNA LIGASE, MITOCHONDRIAL-RELATED"/>
    <property type="match status" value="1"/>
</dbReference>